<evidence type="ECO:0000313" key="3">
    <source>
        <dbReference type="Proteomes" id="UP000324222"/>
    </source>
</evidence>
<sequence>MQRERVAGIALFDEMMVTELQHQPGFLVIYRQDHSRSRTTAKPNSTEKKLLATDKAPAY</sequence>
<keyword evidence="3" id="KW-1185">Reference proteome</keyword>
<name>A0A5B7F1B3_PORTR</name>
<evidence type="ECO:0000256" key="1">
    <source>
        <dbReference type="SAM" id="MobiDB-lite"/>
    </source>
</evidence>
<evidence type="ECO:0000313" key="2">
    <source>
        <dbReference type="EMBL" id="MPC39485.1"/>
    </source>
</evidence>
<organism evidence="2 3">
    <name type="scientific">Portunus trituberculatus</name>
    <name type="common">Swimming crab</name>
    <name type="synonym">Neptunus trituberculatus</name>
    <dbReference type="NCBI Taxonomy" id="210409"/>
    <lineage>
        <taxon>Eukaryota</taxon>
        <taxon>Metazoa</taxon>
        <taxon>Ecdysozoa</taxon>
        <taxon>Arthropoda</taxon>
        <taxon>Crustacea</taxon>
        <taxon>Multicrustacea</taxon>
        <taxon>Malacostraca</taxon>
        <taxon>Eumalacostraca</taxon>
        <taxon>Eucarida</taxon>
        <taxon>Decapoda</taxon>
        <taxon>Pleocyemata</taxon>
        <taxon>Brachyura</taxon>
        <taxon>Eubrachyura</taxon>
        <taxon>Portunoidea</taxon>
        <taxon>Portunidae</taxon>
        <taxon>Portuninae</taxon>
        <taxon>Portunus</taxon>
    </lineage>
</organism>
<protein>
    <submittedName>
        <fullName evidence="2">Uncharacterized protein</fullName>
    </submittedName>
</protein>
<dbReference type="Proteomes" id="UP000324222">
    <property type="component" value="Unassembled WGS sequence"/>
</dbReference>
<proteinExistence type="predicted"/>
<gene>
    <name evidence="2" type="ORF">E2C01_033023</name>
</gene>
<reference evidence="2 3" key="1">
    <citation type="submission" date="2019-05" db="EMBL/GenBank/DDBJ databases">
        <title>Another draft genome of Portunus trituberculatus and its Hox gene families provides insights of decapod evolution.</title>
        <authorList>
            <person name="Jeong J.-H."/>
            <person name="Song I."/>
            <person name="Kim S."/>
            <person name="Choi T."/>
            <person name="Kim D."/>
            <person name="Ryu S."/>
            <person name="Kim W."/>
        </authorList>
    </citation>
    <scope>NUCLEOTIDE SEQUENCE [LARGE SCALE GENOMIC DNA]</scope>
    <source>
        <tissue evidence="2">Muscle</tissue>
    </source>
</reference>
<accession>A0A5B7F1B3</accession>
<comment type="caution">
    <text evidence="2">The sequence shown here is derived from an EMBL/GenBank/DDBJ whole genome shotgun (WGS) entry which is preliminary data.</text>
</comment>
<dbReference type="EMBL" id="VSRR010004378">
    <property type="protein sequence ID" value="MPC39485.1"/>
    <property type="molecule type" value="Genomic_DNA"/>
</dbReference>
<feature type="region of interest" description="Disordered" evidence="1">
    <location>
        <begin position="35"/>
        <end position="59"/>
    </location>
</feature>
<dbReference type="AlphaFoldDB" id="A0A5B7F1B3"/>